<dbReference type="AlphaFoldDB" id="A0AA41MPV3"/>
<comment type="similarity">
    <text evidence="2">Belongs to the Asterix family.</text>
</comment>
<keyword evidence="3 9" id="KW-0812">Transmembrane</keyword>
<keyword evidence="5 9" id="KW-0472">Membrane</keyword>
<evidence type="ECO:0000256" key="4">
    <source>
        <dbReference type="ARBA" id="ARBA00022989"/>
    </source>
</evidence>
<evidence type="ECO:0000313" key="11">
    <source>
        <dbReference type="Proteomes" id="UP001166674"/>
    </source>
</evidence>
<feature type="transmembrane region" description="Helical" evidence="9">
    <location>
        <begin position="39"/>
        <end position="61"/>
    </location>
</feature>
<evidence type="ECO:0000256" key="7">
    <source>
        <dbReference type="ARBA" id="ARBA00046255"/>
    </source>
</evidence>
<organism evidence="10 11">
    <name type="scientific">Sciurus carolinensis</name>
    <name type="common">Eastern gray squirrel</name>
    <dbReference type="NCBI Taxonomy" id="30640"/>
    <lineage>
        <taxon>Eukaryota</taxon>
        <taxon>Metazoa</taxon>
        <taxon>Chordata</taxon>
        <taxon>Craniata</taxon>
        <taxon>Vertebrata</taxon>
        <taxon>Euteleostomi</taxon>
        <taxon>Mammalia</taxon>
        <taxon>Eutheria</taxon>
        <taxon>Euarchontoglires</taxon>
        <taxon>Glires</taxon>
        <taxon>Rodentia</taxon>
        <taxon>Sciuromorpha</taxon>
        <taxon>Sciuridae</taxon>
        <taxon>Sciurinae</taxon>
        <taxon>Sciurini</taxon>
        <taxon>Sciurus</taxon>
    </lineage>
</organism>
<dbReference type="InterPro" id="IPR005351">
    <property type="entry name" value="ASTER"/>
</dbReference>
<evidence type="ECO:0000313" key="10">
    <source>
        <dbReference type="EMBL" id="MBZ3875753.1"/>
    </source>
</evidence>
<keyword evidence="11" id="KW-1185">Reference proteome</keyword>
<evidence type="ECO:0000256" key="6">
    <source>
        <dbReference type="ARBA" id="ARBA00024230"/>
    </source>
</evidence>
<gene>
    <name evidence="10" type="ORF">SUZIE_134515</name>
</gene>
<feature type="region of interest" description="Disordered" evidence="8">
    <location>
        <begin position="1"/>
        <end position="30"/>
    </location>
</feature>
<comment type="function">
    <text evidence="7">Component of the multi-pass translocon (MPT) complex that mediates insertion of multi-pass membrane proteins into the lipid bilayer of membranes. The MPT complex takes over after the SEC61 complex: following membrane insertion of the first few transmembrane segments of proteins by the SEC61 complex, the MPT complex occludes the lateral gate of the SEC61 complex to promote insertion of subsequent transmembrane regions. Within the MPT complex, the PAT subcomplex sequesters any highly polar regions in the transmembrane domains away from the non-polar membrane environment until they can be buried in the interior of the fully assembled protein. Within the PAT subcomplex, WDR83OS/Asterix binds to and redirects the substrate to a location behind the SEC61 complex.</text>
</comment>
<evidence type="ECO:0000256" key="2">
    <source>
        <dbReference type="ARBA" id="ARBA00009066"/>
    </source>
</evidence>
<dbReference type="Pfam" id="PF03669">
    <property type="entry name" value="ASTER"/>
    <property type="match status" value="1"/>
</dbReference>
<proteinExistence type="inferred from homology"/>
<protein>
    <recommendedName>
        <fullName evidence="6">PAT complex subunit Asterix</fullName>
    </recommendedName>
</protein>
<reference evidence="10" key="1">
    <citation type="submission" date="2020-03" db="EMBL/GenBank/DDBJ databases">
        <title>Studies in the Genomics of Life Span.</title>
        <authorList>
            <person name="Glass D."/>
        </authorList>
    </citation>
    <scope>NUCLEOTIDE SEQUENCE</scope>
    <source>
        <strain evidence="10">SUZIE</strain>
        <tissue evidence="10">Muscle</tissue>
    </source>
</reference>
<evidence type="ECO:0000256" key="3">
    <source>
        <dbReference type="ARBA" id="ARBA00022692"/>
    </source>
</evidence>
<dbReference type="Proteomes" id="UP001166674">
    <property type="component" value="Unassembled WGS sequence"/>
</dbReference>
<dbReference type="PANTHER" id="PTHR13193">
    <property type="entry name" value="CGI-140"/>
    <property type="match status" value="1"/>
</dbReference>
<dbReference type="PANTHER" id="PTHR13193:SF0">
    <property type="entry name" value="PAT COMPLEX SUBUNIT ASTERIX"/>
    <property type="match status" value="1"/>
</dbReference>
<comment type="caution">
    <text evidence="10">The sequence shown here is derived from an EMBL/GenBank/DDBJ whole genome shotgun (WGS) entry which is preliminary data.</text>
</comment>
<comment type="subcellular location">
    <subcellularLocation>
        <location evidence="1">Membrane</location>
    </subcellularLocation>
</comment>
<evidence type="ECO:0000256" key="5">
    <source>
        <dbReference type="ARBA" id="ARBA00023136"/>
    </source>
</evidence>
<evidence type="ECO:0000256" key="1">
    <source>
        <dbReference type="ARBA" id="ARBA00004370"/>
    </source>
</evidence>
<evidence type="ECO:0000256" key="8">
    <source>
        <dbReference type="SAM" id="MobiDB-lite"/>
    </source>
</evidence>
<dbReference type="GO" id="GO:0044183">
    <property type="term" value="F:protein folding chaperone"/>
    <property type="evidence" value="ECO:0007669"/>
    <property type="project" value="InterPro"/>
</dbReference>
<keyword evidence="4 9" id="KW-1133">Transmembrane helix</keyword>
<dbReference type="GO" id="GO:0045048">
    <property type="term" value="P:protein insertion into ER membrane"/>
    <property type="evidence" value="ECO:0007669"/>
    <property type="project" value="InterPro"/>
</dbReference>
<accession>A0AA41MPV3</accession>
<dbReference type="GO" id="GO:0005789">
    <property type="term" value="C:endoplasmic reticulum membrane"/>
    <property type="evidence" value="ECO:0007669"/>
    <property type="project" value="InterPro"/>
</dbReference>
<dbReference type="EMBL" id="JAATJV010257574">
    <property type="protein sequence ID" value="MBZ3875753.1"/>
    <property type="molecule type" value="Genomic_DNA"/>
</dbReference>
<evidence type="ECO:0000256" key="9">
    <source>
        <dbReference type="SAM" id="Phobius"/>
    </source>
</evidence>
<sequence>MSTNNMSDPRRPNKVLRYKPPPSECNPALDDPTPDYMNLLGMIFSMCGLMLKVGGAVFPWAELGERMRSGNGFGTKRGVRLVSWGRGLRFAVAGPGVS</sequence>
<name>A0AA41MPV3_SCICA</name>